<organism evidence="1">
    <name type="scientific">Arundo donax</name>
    <name type="common">Giant reed</name>
    <name type="synonym">Donax arundinaceus</name>
    <dbReference type="NCBI Taxonomy" id="35708"/>
    <lineage>
        <taxon>Eukaryota</taxon>
        <taxon>Viridiplantae</taxon>
        <taxon>Streptophyta</taxon>
        <taxon>Embryophyta</taxon>
        <taxon>Tracheophyta</taxon>
        <taxon>Spermatophyta</taxon>
        <taxon>Magnoliopsida</taxon>
        <taxon>Liliopsida</taxon>
        <taxon>Poales</taxon>
        <taxon>Poaceae</taxon>
        <taxon>PACMAD clade</taxon>
        <taxon>Arundinoideae</taxon>
        <taxon>Arundineae</taxon>
        <taxon>Arundo</taxon>
    </lineage>
</organism>
<proteinExistence type="predicted"/>
<name>A0A0A9ELQ1_ARUDO</name>
<evidence type="ECO:0000313" key="1">
    <source>
        <dbReference type="EMBL" id="JAD99943.1"/>
    </source>
</evidence>
<reference evidence="1" key="1">
    <citation type="submission" date="2014-09" db="EMBL/GenBank/DDBJ databases">
        <authorList>
            <person name="Magalhaes I.L.F."/>
            <person name="Oliveira U."/>
            <person name="Santos F.R."/>
            <person name="Vidigal T.H.D.A."/>
            <person name="Brescovit A.D."/>
            <person name="Santos A.J."/>
        </authorList>
    </citation>
    <scope>NUCLEOTIDE SEQUENCE</scope>
    <source>
        <tissue evidence="1">Shoot tissue taken approximately 20 cm above the soil surface</tissue>
    </source>
</reference>
<reference evidence="1" key="2">
    <citation type="journal article" date="2015" name="Data Brief">
        <title>Shoot transcriptome of the giant reed, Arundo donax.</title>
        <authorList>
            <person name="Barrero R.A."/>
            <person name="Guerrero F.D."/>
            <person name="Moolhuijzen P."/>
            <person name="Goolsby J.A."/>
            <person name="Tidwell J."/>
            <person name="Bellgard S.E."/>
            <person name="Bellgard M.I."/>
        </authorList>
    </citation>
    <scope>NUCLEOTIDE SEQUENCE</scope>
    <source>
        <tissue evidence="1">Shoot tissue taken approximately 20 cm above the soil surface</tissue>
    </source>
</reference>
<protein>
    <submittedName>
        <fullName evidence="1">Uncharacterized protein</fullName>
    </submittedName>
</protein>
<sequence length="45" mass="5296">MLNHDKYRQVIIITASTPNKGYLIVQYISSFTELSFQCKLQLKYV</sequence>
<dbReference type="EMBL" id="GBRH01197952">
    <property type="protein sequence ID" value="JAD99943.1"/>
    <property type="molecule type" value="Transcribed_RNA"/>
</dbReference>
<dbReference type="AlphaFoldDB" id="A0A0A9ELQ1"/>
<accession>A0A0A9ELQ1</accession>